<dbReference type="InterPro" id="IPR029016">
    <property type="entry name" value="GAF-like_dom_sf"/>
</dbReference>
<dbReference type="Pfam" id="PF07228">
    <property type="entry name" value="SpoIIE"/>
    <property type="match status" value="1"/>
</dbReference>
<protein>
    <submittedName>
        <fullName evidence="3">PAS domain S-box protein</fullName>
    </submittedName>
</protein>
<name>A0A420UUK9_9ACTN</name>
<dbReference type="InterPro" id="IPR001932">
    <property type="entry name" value="PPM-type_phosphatase-like_dom"/>
</dbReference>
<keyword evidence="1" id="KW-0378">Hydrolase</keyword>
<evidence type="ECO:0000259" key="2">
    <source>
        <dbReference type="PROSITE" id="PS50112"/>
    </source>
</evidence>
<dbReference type="Gene3D" id="3.60.40.10">
    <property type="entry name" value="PPM-type phosphatase domain"/>
    <property type="match status" value="1"/>
</dbReference>
<evidence type="ECO:0000256" key="1">
    <source>
        <dbReference type="ARBA" id="ARBA00022801"/>
    </source>
</evidence>
<sequence>MTGSDSTVPAAPALNLLDKAPVAVALFMGPRLLLAYTNAEYKELYGDRPLGVPAREALRDLEQAVAFDWAERVLETGEAFRVTSESPVRLRDKYGEVRDRYFTISMSRATPRDGSGGPEEQGVLFVALEITAEVTAREQIRTLAETRRRALQRYESLVTAGTQMVWVADPAGLVTESSPAWEEATGLSAPELRGNGWLNSAHREDRQELAGAWERAVEEVPQLFRHTCRLRHADGSYRHFELRAVPVRESGRVVEWVGACADIEDRWQVDRRKDLLARVSSAVTESTRVEEALASLGEAIVPELADGCGLYLFAGPTEPLTDEPFLVNRVAVSVRDGLVTEDMAPAPPRQELVARGSAFDLAVRERRPVHRYPRPGAAEPGDVPPGTLTWANAVGVHDIVMVPITVGDVVVSVLTAYACGDRPPLGSTELTLIRDLIDQSKPSLGHILEYRRTQRIALALQQSLLTEPPRLDDLEIIARYEPSAMADEVGGDWYDSFVLPDGAVTLIIGDVAGHDLAAAITMGKMRNMLRGLVVDRQEPPGDILRRLDLGTQILNPEETTTTCVLARVEHAPGGRRQLHYSVAGHPPPLLVGPEGTARFLDQGQDVLLGGLATDMVRNSAVEPLPPGSTVFLYTDGLIERPGQDIDDGLAWLRRKAAGLATVPLADFCRELVEGVAEQSNDDIAVVAVRVPDDDGAISGADPGAIPGAAPGG</sequence>
<dbReference type="SMART" id="SM00086">
    <property type="entry name" value="PAC"/>
    <property type="match status" value="1"/>
</dbReference>
<evidence type="ECO:0000313" key="3">
    <source>
        <dbReference type="EMBL" id="RKM90910.1"/>
    </source>
</evidence>
<dbReference type="SUPFAM" id="SSF81606">
    <property type="entry name" value="PP2C-like"/>
    <property type="match status" value="1"/>
</dbReference>
<dbReference type="EMBL" id="JNAD02000021">
    <property type="protein sequence ID" value="RKM90910.1"/>
    <property type="molecule type" value="Genomic_DNA"/>
</dbReference>
<dbReference type="RefSeq" id="WP_063831734.1">
    <property type="nucleotide sequence ID" value="NZ_CP134822.1"/>
</dbReference>
<dbReference type="Gene3D" id="3.30.450.20">
    <property type="entry name" value="PAS domain"/>
    <property type="match status" value="2"/>
</dbReference>
<gene>
    <name evidence="3" type="ORF">SFRA_030760</name>
</gene>
<dbReference type="CDD" id="cd00130">
    <property type="entry name" value="PAS"/>
    <property type="match status" value="1"/>
</dbReference>
<dbReference type="InterPro" id="IPR000014">
    <property type="entry name" value="PAS"/>
</dbReference>
<dbReference type="FunFam" id="3.30.450.20:FF:000099">
    <property type="entry name" value="Sensory box sensor histidine kinase"/>
    <property type="match status" value="1"/>
</dbReference>
<dbReference type="InterPro" id="IPR052016">
    <property type="entry name" value="Bact_Sigma-Reg"/>
</dbReference>
<dbReference type="SUPFAM" id="SSF55785">
    <property type="entry name" value="PYP-like sensor domain (PAS domain)"/>
    <property type="match status" value="1"/>
</dbReference>
<accession>A0A420UUK9</accession>
<dbReference type="PANTHER" id="PTHR43156">
    <property type="entry name" value="STAGE II SPORULATION PROTEIN E-RELATED"/>
    <property type="match status" value="1"/>
</dbReference>
<dbReference type="InterPro" id="IPR001610">
    <property type="entry name" value="PAC"/>
</dbReference>
<dbReference type="NCBIfam" id="TIGR00229">
    <property type="entry name" value="sensory_box"/>
    <property type="match status" value="1"/>
</dbReference>
<dbReference type="InterPro" id="IPR013655">
    <property type="entry name" value="PAS_fold_3"/>
</dbReference>
<dbReference type="SMART" id="SM00091">
    <property type="entry name" value="PAS"/>
    <property type="match status" value="1"/>
</dbReference>
<dbReference type="InterPro" id="IPR036457">
    <property type="entry name" value="PPM-type-like_dom_sf"/>
</dbReference>
<dbReference type="Gene3D" id="3.30.450.40">
    <property type="match status" value="1"/>
</dbReference>
<reference evidence="3 4" key="1">
    <citation type="journal article" date="2014" name="Genome Announc.">
        <title>Draft Genome Sequence of Streptomyces fradiae ATCC 19609, a Strain Highly Sensitive to Antibiotics.</title>
        <authorList>
            <person name="Bekker O.B."/>
            <person name="Klimina K.M."/>
            <person name="Vatlin A.A."/>
            <person name="Zakharevich N.V."/>
            <person name="Kasianov A.S."/>
            <person name="Danilenko V.N."/>
        </authorList>
    </citation>
    <scope>NUCLEOTIDE SEQUENCE [LARGE SCALE GENOMIC DNA]</scope>
    <source>
        <strain evidence="3 4">ATCC 19609</strain>
    </source>
</reference>
<proteinExistence type="predicted"/>
<dbReference type="PANTHER" id="PTHR43156:SF2">
    <property type="entry name" value="STAGE II SPORULATION PROTEIN E"/>
    <property type="match status" value="1"/>
</dbReference>
<dbReference type="AlphaFoldDB" id="A0A420UUK9"/>
<comment type="caution">
    <text evidence="3">The sequence shown here is derived from an EMBL/GenBank/DDBJ whole genome shotgun (WGS) entry which is preliminary data.</text>
</comment>
<organism evidence="3 4">
    <name type="scientific">Streptomyces xinghaiensis</name>
    <dbReference type="NCBI Taxonomy" id="1038928"/>
    <lineage>
        <taxon>Bacteria</taxon>
        <taxon>Bacillati</taxon>
        <taxon>Actinomycetota</taxon>
        <taxon>Actinomycetes</taxon>
        <taxon>Kitasatosporales</taxon>
        <taxon>Streptomycetaceae</taxon>
        <taxon>Streptomyces</taxon>
    </lineage>
</organism>
<dbReference type="Proteomes" id="UP000028058">
    <property type="component" value="Unassembled WGS sequence"/>
</dbReference>
<dbReference type="PROSITE" id="PS50112">
    <property type="entry name" value="PAS"/>
    <property type="match status" value="1"/>
</dbReference>
<dbReference type="GO" id="GO:0016791">
    <property type="term" value="F:phosphatase activity"/>
    <property type="evidence" value="ECO:0007669"/>
    <property type="project" value="TreeGrafter"/>
</dbReference>
<dbReference type="InterPro" id="IPR035965">
    <property type="entry name" value="PAS-like_dom_sf"/>
</dbReference>
<dbReference type="Pfam" id="PF08447">
    <property type="entry name" value="PAS_3"/>
    <property type="match status" value="1"/>
</dbReference>
<evidence type="ECO:0000313" key="4">
    <source>
        <dbReference type="Proteomes" id="UP000028058"/>
    </source>
</evidence>
<keyword evidence="4" id="KW-1185">Reference proteome</keyword>
<feature type="domain" description="PAS" evidence="2">
    <location>
        <begin position="150"/>
        <end position="220"/>
    </location>
</feature>
<dbReference type="OrthoDB" id="118142at2"/>
<dbReference type="SMART" id="SM00331">
    <property type="entry name" value="PP2C_SIG"/>
    <property type="match status" value="1"/>
</dbReference>